<dbReference type="InterPro" id="IPR029000">
    <property type="entry name" value="Cyclophilin-like_dom_sf"/>
</dbReference>
<keyword evidence="6" id="KW-1185">Reference proteome</keyword>
<keyword evidence="1" id="KW-0547">Nucleotide-binding</keyword>
<evidence type="ECO:0000256" key="2">
    <source>
        <dbReference type="ARBA" id="ARBA00022801"/>
    </source>
</evidence>
<dbReference type="SUPFAM" id="SSF50891">
    <property type="entry name" value="Cyclophilin-like"/>
    <property type="match status" value="1"/>
</dbReference>
<keyword evidence="2 5" id="KW-0378">Hydrolase</keyword>
<dbReference type="PANTHER" id="PTHR43309">
    <property type="entry name" value="5-OXOPROLINASE SUBUNIT C"/>
    <property type="match status" value="1"/>
</dbReference>
<dbReference type="InterPro" id="IPR003778">
    <property type="entry name" value="CT_A_B"/>
</dbReference>
<dbReference type="Pfam" id="PF02626">
    <property type="entry name" value="CT_A_B"/>
    <property type="match status" value="1"/>
</dbReference>
<feature type="domain" description="Carboxyltransferase" evidence="4">
    <location>
        <begin position="24"/>
        <end position="286"/>
    </location>
</feature>
<gene>
    <name evidence="5" type="ORF">Atai01_22420</name>
</gene>
<evidence type="ECO:0000256" key="3">
    <source>
        <dbReference type="ARBA" id="ARBA00022840"/>
    </source>
</evidence>
<name>A0A9W6QZR2_9PSEU</name>
<evidence type="ECO:0000313" key="6">
    <source>
        <dbReference type="Proteomes" id="UP001165136"/>
    </source>
</evidence>
<dbReference type="RefSeq" id="WP_285486759.1">
    <property type="nucleotide sequence ID" value="NZ_BSTI01000004.1"/>
</dbReference>
<reference evidence="5" key="1">
    <citation type="submission" date="2023-03" db="EMBL/GenBank/DDBJ databases">
        <title>Amycolatopsis taiwanensis NBRC 103393.</title>
        <authorList>
            <person name="Ichikawa N."/>
            <person name="Sato H."/>
            <person name="Tonouchi N."/>
        </authorList>
    </citation>
    <scope>NUCLEOTIDE SEQUENCE</scope>
    <source>
        <strain evidence="5">NBRC 103393</strain>
    </source>
</reference>
<dbReference type="PANTHER" id="PTHR43309:SF3">
    <property type="entry name" value="5-OXOPROLINASE SUBUNIT C"/>
    <property type="match status" value="1"/>
</dbReference>
<evidence type="ECO:0000256" key="1">
    <source>
        <dbReference type="ARBA" id="ARBA00022741"/>
    </source>
</evidence>
<protein>
    <submittedName>
        <fullName evidence="5">Allophanate hydrolase</fullName>
    </submittedName>
</protein>
<organism evidence="5 6">
    <name type="scientific">Amycolatopsis taiwanensis</name>
    <dbReference type="NCBI Taxonomy" id="342230"/>
    <lineage>
        <taxon>Bacteria</taxon>
        <taxon>Bacillati</taxon>
        <taxon>Actinomycetota</taxon>
        <taxon>Actinomycetes</taxon>
        <taxon>Pseudonocardiales</taxon>
        <taxon>Pseudonocardiaceae</taxon>
        <taxon>Amycolatopsis</taxon>
    </lineage>
</organism>
<dbReference type="EMBL" id="BSTI01000004">
    <property type="protein sequence ID" value="GLY65623.1"/>
    <property type="molecule type" value="Genomic_DNA"/>
</dbReference>
<comment type="caution">
    <text evidence="5">The sequence shown here is derived from an EMBL/GenBank/DDBJ whole genome shotgun (WGS) entry which is preliminary data.</text>
</comment>
<dbReference type="NCBIfam" id="TIGR00724">
    <property type="entry name" value="urea_amlyse_rel"/>
    <property type="match status" value="1"/>
</dbReference>
<dbReference type="Gene3D" id="2.40.100.10">
    <property type="entry name" value="Cyclophilin-like"/>
    <property type="match status" value="1"/>
</dbReference>
<dbReference type="InterPro" id="IPR052708">
    <property type="entry name" value="PxpC"/>
</dbReference>
<dbReference type="GO" id="GO:0005524">
    <property type="term" value="F:ATP binding"/>
    <property type="evidence" value="ECO:0007669"/>
    <property type="project" value="UniProtKB-KW"/>
</dbReference>
<dbReference type="AlphaFoldDB" id="A0A9W6QZR2"/>
<dbReference type="GO" id="GO:0016787">
    <property type="term" value="F:hydrolase activity"/>
    <property type="evidence" value="ECO:0007669"/>
    <property type="project" value="UniProtKB-KW"/>
</dbReference>
<dbReference type="SMART" id="SM00797">
    <property type="entry name" value="AHS2"/>
    <property type="match status" value="1"/>
</dbReference>
<evidence type="ECO:0000313" key="5">
    <source>
        <dbReference type="EMBL" id="GLY65623.1"/>
    </source>
</evidence>
<sequence length="286" mass="29290">MKLEVLRPGPLTTVQDLGRPGLGALGVSRSGAADERSLKLANRLVGNHEGAACLEVTFGGLALKARLATWIAVTGAVCSLRRNGRAEGMNAHLRVEAGDEIVLDPPSAGLRSYLAVRGGIGVAPELGSRSTDLLSGIGPPAVAAGDLLPVGRDIAGPLPAIDVAPVAAPSRAPLTVRVRLGPRADWFTPDALRTFTEAEYVVTPHSNRVGVRLDGPPLARARTGELVSEGMVPGAVQVPPSGKPVLFLADHPVTGGYPVIGVVLARDLPVAGQAAPGQAVSFRAVS</sequence>
<evidence type="ECO:0000259" key="4">
    <source>
        <dbReference type="SMART" id="SM00797"/>
    </source>
</evidence>
<accession>A0A9W6QZR2</accession>
<proteinExistence type="predicted"/>
<keyword evidence="3" id="KW-0067">ATP-binding</keyword>
<dbReference type="Proteomes" id="UP001165136">
    <property type="component" value="Unassembled WGS sequence"/>
</dbReference>